<evidence type="ECO:0000313" key="1">
    <source>
        <dbReference type="EMBL" id="CAL1372291.1"/>
    </source>
</evidence>
<dbReference type="Proteomes" id="UP001497516">
    <property type="component" value="Chromosome 2"/>
</dbReference>
<gene>
    <name evidence="1" type="ORF">LTRI10_LOCUS14310</name>
</gene>
<reference evidence="1 2" key="1">
    <citation type="submission" date="2024-04" db="EMBL/GenBank/DDBJ databases">
        <authorList>
            <person name="Fracassetti M."/>
        </authorList>
    </citation>
    <scope>NUCLEOTIDE SEQUENCE [LARGE SCALE GENOMIC DNA]</scope>
</reference>
<name>A0AAV2DEK3_9ROSI</name>
<keyword evidence="2" id="KW-1185">Reference proteome</keyword>
<organism evidence="1 2">
    <name type="scientific">Linum trigynum</name>
    <dbReference type="NCBI Taxonomy" id="586398"/>
    <lineage>
        <taxon>Eukaryota</taxon>
        <taxon>Viridiplantae</taxon>
        <taxon>Streptophyta</taxon>
        <taxon>Embryophyta</taxon>
        <taxon>Tracheophyta</taxon>
        <taxon>Spermatophyta</taxon>
        <taxon>Magnoliopsida</taxon>
        <taxon>eudicotyledons</taxon>
        <taxon>Gunneridae</taxon>
        <taxon>Pentapetalae</taxon>
        <taxon>rosids</taxon>
        <taxon>fabids</taxon>
        <taxon>Malpighiales</taxon>
        <taxon>Linaceae</taxon>
        <taxon>Linum</taxon>
    </lineage>
</organism>
<dbReference type="AlphaFoldDB" id="A0AAV2DEK3"/>
<protein>
    <submittedName>
        <fullName evidence="1">Uncharacterized protein</fullName>
    </submittedName>
</protein>
<sequence length="138" mass="15553">MLSPRWTPSRTVLARILRSNPSSGVLPRCLTCPISSTIPVKSDQMVEEGNRVWGRDLEVLVKKRDRVLGFEIDVENLRLDFCGSRFSIVIAVGDDGRLLMGQKILLGALTIDEKEEQTAISVFFWIQSSETLQKDTLF</sequence>
<dbReference type="EMBL" id="OZ034815">
    <property type="protein sequence ID" value="CAL1372291.1"/>
    <property type="molecule type" value="Genomic_DNA"/>
</dbReference>
<proteinExistence type="predicted"/>
<accession>A0AAV2DEK3</accession>
<evidence type="ECO:0000313" key="2">
    <source>
        <dbReference type="Proteomes" id="UP001497516"/>
    </source>
</evidence>